<dbReference type="AlphaFoldDB" id="D5V2A7"/>
<evidence type="ECO:0000256" key="1">
    <source>
        <dbReference type="SAM" id="SignalP"/>
    </source>
</evidence>
<proteinExistence type="predicted"/>
<sequence precursor="true">MKRILITVVLLSSLVSTFLFAVDIKKDSGDLKNSQNLRIESYSKAFKDGKFDKNKYIGISLNNYKNMVEYEASLTEKIYNILTDKQKKQLKEMLDS</sequence>
<dbReference type="HOGENOM" id="CLU_2353761_0_0_7"/>
<organism evidence="2 3">
    <name type="scientific">Arcobacter nitrofigilis (strain ATCC 33309 / DSM 7299 / CCUG 15893 / LMG 7604 / NCTC 12251 / CI)</name>
    <name type="common">Campylobacter nitrofigilis</name>
    <dbReference type="NCBI Taxonomy" id="572480"/>
    <lineage>
        <taxon>Bacteria</taxon>
        <taxon>Pseudomonadati</taxon>
        <taxon>Campylobacterota</taxon>
        <taxon>Epsilonproteobacteria</taxon>
        <taxon>Campylobacterales</taxon>
        <taxon>Arcobacteraceae</taxon>
        <taxon>Arcobacter</taxon>
    </lineage>
</organism>
<dbReference type="OrthoDB" id="5349328at2"/>
<dbReference type="RefSeq" id="WP_013134485.1">
    <property type="nucleotide sequence ID" value="NC_014166.1"/>
</dbReference>
<evidence type="ECO:0000313" key="3">
    <source>
        <dbReference type="Proteomes" id="UP000000939"/>
    </source>
</evidence>
<evidence type="ECO:0000313" key="2">
    <source>
        <dbReference type="EMBL" id="ADG92340.1"/>
    </source>
</evidence>
<keyword evidence="3" id="KW-1185">Reference proteome</keyword>
<protein>
    <submittedName>
        <fullName evidence="2">Uncharacterized protein</fullName>
    </submittedName>
</protein>
<dbReference type="EMBL" id="CP001999">
    <property type="protein sequence ID" value="ADG92340.1"/>
    <property type="molecule type" value="Genomic_DNA"/>
</dbReference>
<feature type="signal peptide" evidence="1">
    <location>
        <begin position="1"/>
        <end position="21"/>
    </location>
</feature>
<dbReference type="STRING" id="572480.Arnit_0675"/>
<accession>D5V2A7</accession>
<keyword evidence="1" id="KW-0732">Signal</keyword>
<reference evidence="2 3" key="1">
    <citation type="journal article" date="2010" name="Stand. Genomic Sci.">
        <title>Complete genome sequence of Arcobacter nitrofigilis type strain (CI).</title>
        <authorList>
            <person name="Pati A."/>
            <person name="Gronow S."/>
            <person name="Lapidus A."/>
            <person name="Copeland A."/>
            <person name="Glavina Del Rio T."/>
            <person name="Nolan M."/>
            <person name="Lucas S."/>
            <person name="Tice H."/>
            <person name="Cheng J.F."/>
            <person name="Han C."/>
            <person name="Chertkov O."/>
            <person name="Bruce D."/>
            <person name="Tapia R."/>
            <person name="Goodwin L."/>
            <person name="Pitluck S."/>
            <person name="Liolios K."/>
            <person name="Ivanova N."/>
            <person name="Mavromatis K."/>
            <person name="Chen A."/>
            <person name="Palaniappan K."/>
            <person name="Land M."/>
            <person name="Hauser L."/>
            <person name="Chang Y.J."/>
            <person name="Jeffries C.D."/>
            <person name="Detter J.C."/>
            <person name="Rohde M."/>
            <person name="Goker M."/>
            <person name="Bristow J."/>
            <person name="Eisen J.A."/>
            <person name="Markowitz V."/>
            <person name="Hugenholtz P."/>
            <person name="Klenk H.P."/>
            <person name="Kyrpides N.C."/>
        </authorList>
    </citation>
    <scope>NUCLEOTIDE SEQUENCE [LARGE SCALE GENOMIC DNA]</scope>
    <source>
        <strain evidence="3">ATCC 33309 / DSM 7299 / CCUG 15893 / LMG 7604 / NCTC 12251 / CI</strain>
    </source>
</reference>
<gene>
    <name evidence="2" type="ordered locus">Arnit_0675</name>
</gene>
<name>D5V2A7_ARCNC</name>
<feature type="chain" id="PRO_5003077950" evidence="1">
    <location>
        <begin position="22"/>
        <end position="96"/>
    </location>
</feature>
<dbReference type="Proteomes" id="UP000000939">
    <property type="component" value="Chromosome"/>
</dbReference>
<dbReference type="KEGG" id="ant:Arnit_0675"/>